<keyword evidence="2" id="KW-0325">Glycoprotein</keyword>
<comment type="caution">
    <text evidence="3">The sequence shown here is derived from an EMBL/GenBank/DDBJ whole genome shotgun (WGS) entry which is preliminary data.</text>
</comment>
<dbReference type="InterPro" id="IPR004911">
    <property type="entry name" value="Interferon-induced_GILT"/>
</dbReference>
<keyword evidence="4" id="KW-1185">Reference proteome</keyword>
<reference evidence="3 4" key="1">
    <citation type="journal article" date="2019" name="Commun. Biol.">
        <title>The bagworm genome reveals a unique fibroin gene that provides high tensile strength.</title>
        <authorList>
            <person name="Kono N."/>
            <person name="Nakamura H."/>
            <person name="Ohtoshi R."/>
            <person name="Tomita M."/>
            <person name="Numata K."/>
            <person name="Arakawa K."/>
        </authorList>
    </citation>
    <scope>NUCLEOTIDE SEQUENCE [LARGE SCALE GENOMIC DNA]</scope>
</reference>
<name>A0A4C1UZ45_EUMVA</name>
<sequence length="247" mass="27748">MHLIIQRNVYKVHVRTSAQSGTEKVVLALIAVQPLINVSLIVNMNKELYITIYYESLCPDSKDFVLNQLRPAVRYLHEYIVLRLIPFGKSKSVNGGADGFVCQHGPKECLGNRVQNCALSQMADRSDADKVAYVACEMTHKSGAHGSYACASKANISVHDVEKCVNSEEGTRLQKHSELITKLARPSFIPTVIVDGMFMQEIQDSSLIDFIATLCSMLNEIKFCAHYYNKIAMHHLLYSPLNLYTYE</sequence>
<dbReference type="PANTHER" id="PTHR13234">
    <property type="entry name" value="GAMMA-INTERFERON INDUCIBLE LYSOSOMAL THIOL REDUCTASE GILT"/>
    <property type="match status" value="1"/>
</dbReference>
<evidence type="ECO:0000256" key="1">
    <source>
        <dbReference type="ARBA" id="ARBA00005679"/>
    </source>
</evidence>
<dbReference type="GO" id="GO:0016671">
    <property type="term" value="F:oxidoreductase activity, acting on a sulfur group of donors, disulfide as acceptor"/>
    <property type="evidence" value="ECO:0007669"/>
    <property type="project" value="InterPro"/>
</dbReference>
<evidence type="ECO:0000313" key="4">
    <source>
        <dbReference type="Proteomes" id="UP000299102"/>
    </source>
</evidence>
<dbReference type="PANTHER" id="PTHR13234:SF68">
    <property type="entry name" value="GH19763P"/>
    <property type="match status" value="1"/>
</dbReference>
<evidence type="ECO:0000256" key="2">
    <source>
        <dbReference type="ARBA" id="ARBA00023180"/>
    </source>
</evidence>
<dbReference type="STRING" id="151549.A0A4C1UZ45"/>
<dbReference type="EMBL" id="BGZK01000251">
    <property type="protein sequence ID" value="GBP31773.1"/>
    <property type="molecule type" value="Genomic_DNA"/>
</dbReference>
<dbReference type="OrthoDB" id="958254at2759"/>
<accession>A0A4C1UZ45</accession>
<comment type="similarity">
    <text evidence="1">Belongs to the GILT family.</text>
</comment>
<proteinExistence type="inferred from homology"/>
<gene>
    <name evidence="3" type="primary">GILT1</name>
    <name evidence="3" type="ORF">EVAR_81538_1</name>
</gene>
<dbReference type="AlphaFoldDB" id="A0A4C1UZ45"/>
<organism evidence="3 4">
    <name type="scientific">Eumeta variegata</name>
    <name type="common">Bagworm moth</name>
    <name type="synonym">Eumeta japonica</name>
    <dbReference type="NCBI Taxonomy" id="151549"/>
    <lineage>
        <taxon>Eukaryota</taxon>
        <taxon>Metazoa</taxon>
        <taxon>Ecdysozoa</taxon>
        <taxon>Arthropoda</taxon>
        <taxon>Hexapoda</taxon>
        <taxon>Insecta</taxon>
        <taxon>Pterygota</taxon>
        <taxon>Neoptera</taxon>
        <taxon>Endopterygota</taxon>
        <taxon>Lepidoptera</taxon>
        <taxon>Glossata</taxon>
        <taxon>Ditrysia</taxon>
        <taxon>Tineoidea</taxon>
        <taxon>Psychidae</taxon>
        <taxon>Oiketicinae</taxon>
        <taxon>Eumeta</taxon>
    </lineage>
</organism>
<dbReference type="Proteomes" id="UP000299102">
    <property type="component" value="Unassembled WGS sequence"/>
</dbReference>
<protein>
    <submittedName>
        <fullName evidence="3">GILT-like protein 1</fullName>
    </submittedName>
</protein>
<dbReference type="Pfam" id="PF03227">
    <property type="entry name" value="GILT"/>
    <property type="match status" value="1"/>
</dbReference>
<evidence type="ECO:0000313" key="3">
    <source>
        <dbReference type="EMBL" id="GBP31773.1"/>
    </source>
</evidence>